<keyword evidence="2" id="KW-0813">Transport</keyword>
<dbReference type="InterPro" id="IPR020846">
    <property type="entry name" value="MFS_dom"/>
</dbReference>
<feature type="transmembrane region" description="Helical" evidence="7">
    <location>
        <begin position="267"/>
        <end position="286"/>
    </location>
</feature>
<protein>
    <submittedName>
        <fullName evidence="9">MFS transporter</fullName>
    </submittedName>
</protein>
<evidence type="ECO:0000256" key="3">
    <source>
        <dbReference type="ARBA" id="ARBA00022475"/>
    </source>
</evidence>
<feature type="transmembrane region" description="Helical" evidence="7">
    <location>
        <begin position="321"/>
        <end position="338"/>
    </location>
</feature>
<feature type="domain" description="Major facilitator superfamily (MFS) profile" evidence="8">
    <location>
        <begin position="1"/>
        <end position="410"/>
    </location>
</feature>
<evidence type="ECO:0000256" key="4">
    <source>
        <dbReference type="ARBA" id="ARBA00022692"/>
    </source>
</evidence>
<feature type="transmembrane region" description="Helical" evidence="7">
    <location>
        <begin position="23"/>
        <end position="40"/>
    </location>
</feature>
<comment type="subcellular location">
    <subcellularLocation>
        <location evidence="1">Cell membrane</location>
        <topology evidence="1">Multi-pass membrane protein</topology>
    </subcellularLocation>
</comment>
<evidence type="ECO:0000256" key="1">
    <source>
        <dbReference type="ARBA" id="ARBA00004651"/>
    </source>
</evidence>
<feature type="transmembrane region" description="Helical" evidence="7">
    <location>
        <begin position="298"/>
        <end position="315"/>
    </location>
</feature>
<dbReference type="GO" id="GO:0005886">
    <property type="term" value="C:plasma membrane"/>
    <property type="evidence" value="ECO:0007669"/>
    <property type="project" value="UniProtKB-SubCell"/>
</dbReference>
<keyword evidence="4 7" id="KW-0812">Transmembrane</keyword>
<evidence type="ECO:0000256" key="5">
    <source>
        <dbReference type="ARBA" id="ARBA00022989"/>
    </source>
</evidence>
<reference evidence="9" key="1">
    <citation type="submission" date="2020-02" db="EMBL/GenBank/DDBJ databases">
        <authorList>
            <person name="Shen X.-R."/>
            <person name="Zhang Y.-X."/>
        </authorList>
    </citation>
    <scope>NUCLEOTIDE SEQUENCE</scope>
    <source>
        <strain evidence="9">SYP-B3998</strain>
    </source>
</reference>
<dbReference type="EMBL" id="JAAIKC010000001">
    <property type="protein sequence ID" value="NEW04609.1"/>
    <property type="molecule type" value="Genomic_DNA"/>
</dbReference>
<dbReference type="PANTHER" id="PTHR23513">
    <property type="entry name" value="INTEGRAL MEMBRANE EFFLUX PROTEIN-RELATED"/>
    <property type="match status" value="1"/>
</dbReference>
<dbReference type="CDD" id="cd06173">
    <property type="entry name" value="MFS_MefA_like"/>
    <property type="match status" value="1"/>
</dbReference>
<dbReference type="GO" id="GO:0022857">
    <property type="term" value="F:transmembrane transporter activity"/>
    <property type="evidence" value="ECO:0007669"/>
    <property type="project" value="InterPro"/>
</dbReference>
<organism evidence="9">
    <name type="scientific">Paenibacillus sp. SYP-B3998</name>
    <dbReference type="NCBI Taxonomy" id="2678564"/>
    <lineage>
        <taxon>Bacteria</taxon>
        <taxon>Bacillati</taxon>
        <taxon>Bacillota</taxon>
        <taxon>Bacilli</taxon>
        <taxon>Bacillales</taxon>
        <taxon>Paenibacillaceae</taxon>
        <taxon>Paenibacillus</taxon>
    </lineage>
</organism>
<dbReference type="InterPro" id="IPR010290">
    <property type="entry name" value="TM_effector"/>
</dbReference>
<evidence type="ECO:0000256" key="6">
    <source>
        <dbReference type="ARBA" id="ARBA00023136"/>
    </source>
</evidence>
<keyword evidence="5 7" id="KW-1133">Transmembrane helix</keyword>
<dbReference type="PROSITE" id="PS50850">
    <property type="entry name" value="MFS"/>
    <property type="match status" value="1"/>
</dbReference>
<dbReference type="SUPFAM" id="SSF103473">
    <property type="entry name" value="MFS general substrate transporter"/>
    <property type="match status" value="1"/>
</dbReference>
<gene>
    <name evidence="9" type="ORF">GK047_01040</name>
</gene>
<name>A0A6G3ZSP5_9BACL</name>
<accession>A0A6G3ZSP5</accession>
<evidence type="ECO:0000259" key="8">
    <source>
        <dbReference type="PROSITE" id="PS50850"/>
    </source>
</evidence>
<comment type="caution">
    <text evidence="9">The sequence shown here is derived from an EMBL/GenBank/DDBJ whole genome shotgun (WGS) entry which is preliminary data.</text>
</comment>
<dbReference type="InterPro" id="IPR036259">
    <property type="entry name" value="MFS_trans_sf"/>
</dbReference>
<dbReference type="RefSeq" id="WP_163940257.1">
    <property type="nucleotide sequence ID" value="NZ_JAAIKC010000001.1"/>
</dbReference>
<dbReference type="AlphaFoldDB" id="A0A6G3ZSP5"/>
<feature type="transmembrane region" description="Helical" evidence="7">
    <location>
        <begin position="151"/>
        <end position="177"/>
    </location>
</feature>
<sequence length="423" mass="46222">MNIRTAGSTFVDQHFHALTHRNYRYLWFGQCVSLIGTWMQNIGQSWLVLTITGSPFKLGVVGAFQFLPILCFSLFAGIIVDKFPKKNILLVTQTVSMILAFTLAILVLTDTVKYSYILVLALLLGLNNTLDMPTRQAFNIEIVGKEDLMNAIALNSATFNMARILGPAIGALMMALLGAGWCFLLNGVSFLAVLYGLLHIKAAPYVRKQRSREGMMKEIKDGIVYIARDPLLAQTVLLVTVIGTLAFNFNVLIPVFTRNVLHMGETTYGTLMSCLGIGSFAGALTMSLRSKQGPRMKVSIICSLLVAICLIFNGLSSSVWMVGALLAFTGFFNIMFATNSNSALQMHAKDEYRARVMSVYSLVFAGSTPIGNLFAGYVADRYGANGAFLSCGVLAILLCGLIIWKFRKTSKGNLLEEAESSAM</sequence>
<feature type="transmembrane region" description="Helical" evidence="7">
    <location>
        <begin position="223"/>
        <end position="247"/>
    </location>
</feature>
<evidence type="ECO:0000256" key="7">
    <source>
        <dbReference type="SAM" id="Phobius"/>
    </source>
</evidence>
<feature type="transmembrane region" description="Helical" evidence="7">
    <location>
        <begin position="87"/>
        <end position="108"/>
    </location>
</feature>
<dbReference type="Pfam" id="PF05977">
    <property type="entry name" value="MFS_3"/>
    <property type="match status" value="1"/>
</dbReference>
<feature type="transmembrane region" description="Helical" evidence="7">
    <location>
        <begin position="60"/>
        <end position="80"/>
    </location>
</feature>
<feature type="transmembrane region" description="Helical" evidence="7">
    <location>
        <begin position="114"/>
        <end position="130"/>
    </location>
</feature>
<dbReference type="Gene3D" id="1.20.1250.20">
    <property type="entry name" value="MFS general substrate transporter like domains"/>
    <property type="match status" value="1"/>
</dbReference>
<evidence type="ECO:0000256" key="2">
    <source>
        <dbReference type="ARBA" id="ARBA00022448"/>
    </source>
</evidence>
<feature type="transmembrane region" description="Helical" evidence="7">
    <location>
        <begin position="183"/>
        <end position="202"/>
    </location>
</feature>
<keyword evidence="6 7" id="KW-0472">Membrane</keyword>
<dbReference type="InterPro" id="IPR022324">
    <property type="entry name" value="Bacilysin_exporter_BacE_put"/>
</dbReference>
<feature type="transmembrane region" description="Helical" evidence="7">
    <location>
        <begin position="359"/>
        <end position="379"/>
    </location>
</feature>
<keyword evidence="3" id="KW-1003">Cell membrane</keyword>
<evidence type="ECO:0000313" key="9">
    <source>
        <dbReference type="EMBL" id="NEW04609.1"/>
    </source>
</evidence>
<proteinExistence type="predicted"/>
<feature type="transmembrane region" description="Helical" evidence="7">
    <location>
        <begin position="385"/>
        <end position="404"/>
    </location>
</feature>
<dbReference type="PRINTS" id="PR01988">
    <property type="entry name" value="EXPORTERBACE"/>
</dbReference>
<dbReference type="PANTHER" id="PTHR23513:SF11">
    <property type="entry name" value="STAPHYLOFERRIN A TRANSPORTER"/>
    <property type="match status" value="1"/>
</dbReference>